<sequence>MGEGRIWQGYLRYETRKEEGKLEEMGGGCGSGRAGKLYPAMGMRLVHMHDRSDGLVTGLMRGKRSLRTIMQDKAATDIRLGPVMHRLYRARVILRGDKGRCGLPTVHRPGGCYSADKQLRCRRQERVISVEHAERPLQRHWHSVFARSEGEGRSATPLVNGAANRRASGLAADFWPAKRVERRGEPSAAAGWGGGAGAESLVSEAERNEPHAVDIPSSAAARRVRR</sequence>
<dbReference type="Proteomes" id="UP000218811">
    <property type="component" value="Unassembled WGS sequence"/>
</dbReference>
<dbReference type="EMBL" id="KB468053">
    <property type="protein sequence ID" value="PCH40081.1"/>
    <property type="molecule type" value="Genomic_DNA"/>
</dbReference>
<gene>
    <name evidence="2" type="ORF">WOLCODRAFT_136644</name>
</gene>
<evidence type="ECO:0000313" key="2">
    <source>
        <dbReference type="EMBL" id="PCH40081.1"/>
    </source>
</evidence>
<reference evidence="2 3" key="1">
    <citation type="journal article" date="2012" name="Science">
        <title>The Paleozoic origin of enzymatic lignin decomposition reconstructed from 31 fungal genomes.</title>
        <authorList>
            <person name="Floudas D."/>
            <person name="Binder M."/>
            <person name="Riley R."/>
            <person name="Barry K."/>
            <person name="Blanchette R.A."/>
            <person name="Henrissat B."/>
            <person name="Martinez A.T."/>
            <person name="Otillar R."/>
            <person name="Spatafora J.W."/>
            <person name="Yadav J.S."/>
            <person name="Aerts A."/>
            <person name="Benoit I."/>
            <person name="Boyd A."/>
            <person name="Carlson A."/>
            <person name="Copeland A."/>
            <person name="Coutinho P.M."/>
            <person name="de Vries R.P."/>
            <person name="Ferreira P."/>
            <person name="Findley K."/>
            <person name="Foster B."/>
            <person name="Gaskell J."/>
            <person name="Glotzer D."/>
            <person name="Gorecki P."/>
            <person name="Heitman J."/>
            <person name="Hesse C."/>
            <person name="Hori C."/>
            <person name="Igarashi K."/>
            <person name="Jurgens J.A."/>
            <person name="Kallen N."/>
            <person name="Kersten P."/>
            <person name="Kohler A."/>
            <person name="Kuees U."/>
            <person name="Kumar T.K.A."/>
            <person name="Kuo A."/>
            <person name="LaButti K."/>
            <person name="Larrondo L.F."/>
            <person name="Lindquist E."/>
            <person name="Ling A."/>
            <person name="Lombard V."/>
            <person name="Lucas S."/>
            <person name="Lundell T."/>
            <person name="Martin R."/>
            <person name="McLaughlin D.J."/>
            <person name="Morgenstern I."/>
            <person name="Morin E."/>
            <person name="Murat C."/>
            <person name="Nagy L.G."/>
            <person name="Nolan M."/>
            <person name="Ohm R.A."/>
            <person name="Patyshakuliyeva A."/>
            <person name="Rokas A."/>
            <person name="Ruiz-Duenas F.J."/>
            <person name="Sabat G."/>
            <person name="Salamov A."/>
            <person name="Samejima M."/>
            <person name="Schmutz J."/>
            <person name="Slot J.C."/>
            <person name="St John F."/>
            <person name="Stenlid J."/>
            <person name="Sun H."/>
            <person name="Sun S."/>
            <person name="Syed K."/>
            <person name="Tsang A."/>
            <person name="Wiebenga A."/>
            <person name="Young D."/>
            <person name="Pisabarro A."/>
            <person name="Eastwood D.C."/>
            <person name="Martin F."/>
            <person name="Cullen D."/>
            <person name="Grigoriev I.V."/>
            <person name="Hibbett D.S."/>
        </authorList>
    </citation>
    <scope>NUCLEOTIDE SEQUENCE [LARGE SCALE GENOMIC DNA]</scope>
    <source>
        <strain evidence="2 3">MD-104</strain>
    </source>
</reference>
<evidence type="ECO:0000256" key="1">
    <source>
        <dbReference type="SAM" id="MobiDB-lite"/>
    </source>
</evidence>
<feature type="region of interest" description="Disordered" evidence="1">
    <location>
        <begin position="184"/>
        <end position="226"/>
    </location>
</feature>
<proteinExistence type="predicted"/>
<evidence type="ECO:0000313" key="3">
    <source>
        <dbReference type="Proteomes" id="UP000218811"/>
    </source>
</evidence>
<organism evidence="2 3">
    <name type="scientific">Wolfiporia cocos (strain MD-104)</name>
    <name type="common">Brown rot fungus</name>
    <dbReference type="NCBI Taxonomy" id="742152"/>
    <lineage>
        <taxon>Eukaryota</taxon>
        <taxon>Fungi</taxon>
        <taxon>Dikarya</taxon>
        <taxon>Basidiomycota</taxon>
        <taxon>Agaricomycotina</taxon>
        <taxon>Agaricomycetes</taxon>
        <taxon>Polyporales</taxon>
        <taxon>Phaeolaceae</taxon>
        <taxon>Wolfiporia</taxon>
    </lineage>
</organism>
<name>A0A2H3JDW6_WOLCO</name>
<accession>A0A2H3JDW6</accession>
<protein>
    <submittedName>
        <fullName evidence="2">Uncharacterized protein</fullName>
    </submittedName>
</protein>
<keyword evidence="3" id="KW-1185">Reference proteome</keyword>
<dbReference type="AlphaFoldDB" id="A0A2H3JDW6"/>